<proteinExistence type="predicted"/>
<keyword evidence="1" id="KW-0812">Transmembrane</keyword>
<dbReference type="GeneID" id="115629710"/>
<feature type="transmembrane region" description="Helical" evidence="1">
    <location>
        <begin position="71"/>
        <end position="92"/>
    </location>
</feature>
<reference evidence="3" key="1">
    <citation type="submission" date="2025-08" db="UniProtKB">
        <authorList>
            <consortium name="RefSeq"/>
        </authorList>
    </citation>
    <scope>IDENTIFICATION</scope>
    <source>
        <strain evidence="3">11010-0011.00</strain>
        <tissue evidence="3">Whole body</tissue>
    </source>
</reference>
<dbReference type="Proteomes" id="UP000504634">
    <property type="component" value="Unplaced"/>
</dbReference>
<dbReference type="RefSeq" id="XP_030382089.1">
    <property type="nucleotide sequence ID" value="XM_030526229.1"/>
</dbReference>
<feature type="transmembrane region" description="Helical" evidence="1">
    <location>
        <begin position="27"/>
        <end position="51"/>
    </location>
</feature>
<feature type="transmembrane region" description="Helical" evidence="1">
    <location>
        <begin position="113"/>
        <end position="138"/>
    </location>
</feature>
<keyword evidence="2" id="KW-1185">Reference proteome</keyword>
<feature type="transmembrane region" description="Helical" evidence="1">
    <location>
        <begin position="217"/>
        <end position="235"/>
    </location>
</feature>
<sequence>MWCWRECKLEFMFRIPANVRKVMLRRYYWATWLCAGLEYALLSLFLLVALLDSEYPGDWIANVFQATLYSLYTWAAMQGVVVGVAFYGILLFKAHNLRPILYRTRFERLVGELPRKCLLLASVIYMGVCSGLLYGSFLEDGMSFLHYYGIVCALIYFIRVHRRFRNFVKLPVVRFDQSHTLQWIWWRSFQLALHENCVSFGILTIWNWDLFWENPRVSLYAYGVGVLITAKLHIVRQMYEMVLYLQLPLVLQNWEIETKKGISVPAMLSQLLHRSVRGLFGELFDCGLEETRQELGLAEALSTNLLYGFQLQASKDFYDMMSCCENTRSKNIFQLDCVSRCPWLPVRDLIFDMIEDFVKKMEICCPQPSWPKRQRSLAEMLRESEKQARLHLGMRPLVPPMPKLCLWKRAPDQEPQCESLNDAPNSRYNLYEYPQSLMCWLKLILEVVIQSFINSVPPLRALFVADICAPVNYELHCAQPLRWLLQGLVCVCERSLHEDKYGMLQSDLKKIFDLLLKVERQLINARELTRPSLQNIRPAKLDRSYYLLWIAAERSLNRLLETFDPYLNHILDMGLQQKLRERSLNSPLT</sequence>
<dbReference type="OrthoDB" id="67850at2759"/>
<dbReference type="AlphaFoldDB" id="A0A6J2U155"/>
<accession>A0A6J2U155</accession>
<keyword evidence="1" id="KW-1133">Transmembrane helix</keyword>
<evidence type="ECO:0000313" key="2">
    <source>
        <dbReference type="Proteomes" id="UP000504634"/>
    </source>
</evidence>
<dbReference type="Pfam" id="PF09531">
    <property type="entry name" value="Ndc1_Nup"/>
    <property type="match status" value="1"/>
</dbReference>
<organism evidence="2 3">
    <name type="scientific">Drosophila lebanonensis</name>
    <name type="common">Fruit fly</name>
    <name type="synonym">Scaptodrosophila lebanonensis</name>
    <dbReference type="NCBI Taxonomy" id="7225"/>
    <lineage>
        <taxon>Eukaryota</taxon>
        <taxon>Metazoa</taxon>
        <taxon>Ecdysozoa</taxon>
        <taxon>Arthropoda</taxon>
        <taxon>Hexapoda</taxon>
        <taxon>Insecta</taxon>
        <taxon>Pterygota</taxon>
        <taxon>Neoptera</taxon>
        <taxon>Endopterygota</taxon>
        <taxon>Diptera</taxon>
        <taxon>Brachycera</taxon>
        <taxon>Muscomorpha</taxon>
        <taxon>Ephydroidea</taxon>
        <taxon>Drosophilidae</taxon>
        <taxon>Scaptodrosophila</taxon>
    </lineage>
</organism>
<feature type="transmembrane region" description="Helical" evidence="1">
    <location>
        <begin position="144"/>
        <end position="162"/>
    </location>
</feature>
<evidence type="ECO:0000313" key="3">
    <source>
        <dbReference type="RefSeq" id="XP_030382089.1"/>
    </source>
</evidence>
<evidence type="ECO:0000256" key="1">
    <source>
        <dbReference type="SAM" id="Phobius"/>
    </source>
</evidence>
<name>A0A6J2U155_DROLE</name>
<protein>
    <submittedName>
        <fullName evidence="3">Nucleoporin Ndc1-like</fullName>
    </submittedName>
</protein>
<gene>
    <name evidence="3" type="primary">LOC115629710</name>
</gene>
<dbReference type="InterPro" id="IPR019049">
    <property type="entry name" value="Nucleoporin_prot_Ndc1/Nup"/>
</dbReference>
<keyword evidence="1" id="KW-0472">Membrane</keyword>